<comment type="subcellular location">
    <subcellularLocation>
        <location evidence="9">Cell membrane</location>
        <topology evidence="9">Multi-pass membrane protein</topology>
    </subcellularLocation>
    <subcellularLocation>
        <location evidence="1">Membrane</location>
        <topology evidence="1">Multi-pass membrane protein</topology>
    </subcellularLocation>
</comment>
<accession>A0A1U6JMP8</accession>
<keyword evidence="3 9" id="KW-0813">Transport</keyword>
<dbReference type="Proteomes" id="UP000190476">
    <property type="component" value="Chromosome I"/>
</dbReference>
<gene>
    <name evidence="10" type="ORF">CCH01_21410</name>
</gene>
<evidence type="ECO:0000313" key="10">
    <source>
        <dbReference type="EMBL" id="SLK21575.1"/>
    </source>
</evidence>
<evidence type="ECO:0000256" key="8">
    <source>
        <dbReference type="ARBA" id="ARBA00023136"/>
    </source>
</evidence>
<evidence type="ECO:0000256" key="9">
    <source>
        <dbReference type="RuleBase" id="RU365087"/>
    </source>
</evidence>
<evidence type="ECO:0000256" key="4">
    <source>
        <dbReference type="ARBA" id="ARBA00022692"/>
    </source>
</evidence>
<evidence type="ECO:0000256" key="1">
    <source>
        <dbReference type="ARBA" id="ARBA00004141"/>
    </source>
</evidence>
<dbReference type="GO" id="GO:0009306">
    <property type="term" value="P:protein secretion"/>
    <property type="evidence" value="ECO:0007669"/>
    <property type="project" value="UniProtKB-UniRule"/>
</dbReference>
<dbReference type="NCBIfam" id="TIGR00810">
    <property type="entry name" value="secG"/>
    <property type="match status" value="1"/>
</dbReference>
<reference evidence="11" key="1">
    <citation type="submission" date="2017-03" db="EMBL/GenBank/DDBJ databases">
        <authorList>
            <person name="Falquet L."/>
            <person name="Falquet L."/>
        </authorList>
    </citation>
    <scope>NUCLEOTIDE SEQUENCE [LARGE SCALE GENOMIC DNA]</scope>
</reference>
<evidence type="ECO:0000256" key="7">
    <source>
        <dbReference type="ARBA" id="ARBA00023010"/>
    </source>
</evidence>
<dbReference type="STRING" id="1351755.CCH01_21410"/>
<proteinExistence type="inferred from homology"/>
<feature type="transmembrane region" description="Helical" evidence="9">
    <location>
        <begin position="53"/>
        <end position="75"/>
    </location>
</feature>
<keyword evidence="11" id="KW-1185">Reference proteome</keyword>
<keyword evidence="5 9" id="KW-0653">Protein transport</keyword>
<keyword evidence="7 9" id="KW-0811">Translocation</keyword>
<dbReference type="AlphaFoldDB" id="A0A1U6JMP8"/>
<dbReference type="EMBL" id="LT799839">
    <property type="protein sequence ID" value="SLK21575.1"/>
    <property type="molecule type" value="Genomic_DNA"/>
</dbReference>
<organism evidence="10 11">
    <name type="scientific">Clostridium chauvoei JF4335</name>
    <dbReference type="NCBI Taxonomy" id="1351755"/>
    <lineage>
        <taxon>Bacteria</taxon>
        <taxon>Bacillati</taxon>
        <taxon>Bacillota</taxon>
        <taxon>Clostridia</taxon>
        <taxon>Eubacteriales</taxon>
        <taxon>Clostridiaceae</taxon>
        <taxon>Clostridium</taxon>
    </lineage>
</organism>
<comment type="similarity">
    <text evidence="2 9">Belongs to the SecG family.</text>
</comment>
<evidence type="ECO:0000313" key="11">
    <source>
        <dbReference type="Proteomes" id="UP000190476"/>
    </source>
</evidence>
<evidence type="ECO:0000256" key="5">
    <source>
        <dbReference type="ARBA" id="ARBA00022927"/>
    </source>
</evidence>
<dbReference type="GeneID" id="66302453"/>
<evidence type="ECO:0000256" key="2">
    <source>
        <dbReference type="ARBA" id="ARBA00008445"/>
    </source>
</evidence>
<name>A0A1U6JMP8_9CLOT</name>
<comment type="caution">
    <text evidence="9">Lacks conserved residue(s) required for the propagation of feature annotation.</text>
</comment>
<evidence type="ECO:0000256" key="6">
    <source>
        <dbReference type="ARBA" id="ARBA00022989"/>
    </source>
</evidence>
<comment type="function">
    <text evidence="9">Involved in protein export. Participates in an early event of protein translocation.</text>
</comment>
<sequence length="76" mass="8279">MKNFLFVLEGILGLIVIVSILLQPSKADALNGLIQGSKTETFFSKNKTRTKEAMLLKLTVIAMAAFAINTIVLNLV</sequence>
<keyword evidence="6 9" id="KW-1133">Transmembrane helix</keyword>
<dbReference type="InterPro" id="IPR004692">
    <property type="entry name" value="SecG"/>
</dbReference>
<keyword evidence="9" id="KW-1003">Cell membrane</keyword>
<dbReference type="OrthoDB" id="1708246at2"/>
<dbReference type="GO" id="GO:0015450">
    <property type="term" value="F:protein-transporting ATPase activity"/>
    <property type="evidence" value="ECO:0007669"/>
    <property type="project" value="UniProtKB-UniRule"/>
</dbReference>
<protein>
    <recommendedName>
        <fullName evidence="9">Protein-export membrane protein SecG</fullName>
    </recommendedName>
</protein>
<keyword evidence="4 9" id="KW-0812">Transmembrane</keyword>
<dbReference type="Pfam" id="PF03840">
    <property type="entry name" value="SecG"/>
    <property type="match status" value="1"/>
</dbReference>
<dbReference type="GO" id="GO:0005886">
    <property type="term" value="C:plasma membrane"/>
    <property type="evidence" value="ECO:0007669"/>
    <property type="project" value="UniProtKB-SubCell"/>
</dbReference>
<dbReference type="RefSeq" id="WP_079481584.1">
    <property type="nucleotide sequence ID" value="NZ_CBML010000006.1"/>
</dbReference>
<keyword evidence="8 9" id="KW-0472">Membrane</keyword>
<evidence type="ECO:0000256" key="3">
    <source>
        <dbReference type="ARBA" id="ARBA00022448"/>
    </source>
</evidence>